<protein>
    <submittedName>
        <fullName evidence="1">Uncharacterized protein</fullName>
    </submittedName>
</protein>
<sequence length="101" mass="10627">MLPIDIATGQSHTVGSSWTVGGGVGLSFEKIIAGLVSLSAEVSESVEITVSTQVKSTCPEGGDFSCSLLVYPGRKRVKGHMEFLLPGSECPLGQSLSERDW</sequence>
<proteinExistence type="predicted"/>
<organism evidence="1 2">
    <name type="scientific">Fusarium sporotrichioides</name>
    <dbReference type="NCBI Taxonomy" id="5514"/>
    <lineage>
        <taxon>Eukaryota</taxon>
        <taxon>Fungi</taxon>
        <taxon>Dikarya</taxon>
        <taxon>Ascomycota</taxon>
        <taxon>Pezizomycotina</taxon>
        <taxon>Sordariomycetes</taxon>
        <taxon>Hypocreomycetidae</taxon>
        <taxon>Hypocreales</taxon>
        <taxon>Nectriaceae</taxon>
        <taxon>Fusarium</taxon>
    </lineage>
</organism>
<comment type="caution">
    <text evidence="1">The sequence shown here is derived from an EMBL/GenBank/DDBJ whole genome shotgun (WGS) entry which is preliminary data.</text>
</comment>
<dbReference type="Proteomes" id="UP000266152">
    <property type="component" value="Unassembled WGS sequence"/>
</dbReference>
<reference evidence="1 2" key="1">
    <citation type="journal article" date="2018" name="PLoS Pathog.">
        <title>Evolution of structural diversity of trichothecenes, a family of toxins produced by plant pathogenic and entomopathogenic fungi.</title>
        <authorList>
            <person name="Proctor R.H."/>
            <person name="McCormick S.P."/>
            <person name="Kim H.S."/>
            <person name="Cardoza R.E."/>
            <person name="Stanley A.M."/>
            <person name="Lindo L."/>
            <person name="Kelly A."/>
            <person name="Brown D.W."/>
            <person name="Lee T."/>
            <person name="Vaughan M.M."/>
            <person name="Alexander N.J."/>
            <person name="Busman M."/>
            <person name="Gutierrez S."/>
        </authorList>
    </citation>
    <scope>NUCLEOTIDE SEQUENCE [LARGE SCALE GENOMIC DNA]</scope>
    <source>
        <strain evidence="1 2">NRRL 3299</strain>
    </source>
</reference>
<dbReference type="EMBL" id="PXOF01000048">
    <property type="protein sequence ID" value="RGP71020.1"/>
    <property type="molecule type" value="Genomic_DNA"/>
</dbReference>
<accession>A0A395SF47</accession>
<dbReference type="AlphaFoldDB" id="A0A395SF47"/>
<evidence type="ECO:0000313" key="2">
    <source>
        <dbReference type="Proteomes" id="UP000266152"/>
    </source>
</evidence>
<keyword evidence="2" id="KW-1185">Reference proteome</keyword>
<name>A0A395SF47_FUSSP</name>
<evidence type="ECO:0000313" key="1">
    <source>
        <dbReference type="EMBL" id="RGP71020.1"/>
    </source>
</evidence>
<gene>
    <name evidence="1" type="ORF">FSPOR_3708</name>
</gene>